<dbReference type="GO" id="GO:0043565">
    <property type="term" value="F:sequence-specific DNA binding"/>
    <property type="evidence" value="ECO:0007669"/>
    <property type="project" value="InterPro"/>
</dbReference>
<dbReference type="GO" id="GO:0006313">
    <property type="term" value="P:DNA transposition"/>
    <property type="evidence" value="ECO:0007669"/>
    <property type="project" value="InterPro"/>
</dbReference>
<dbReference type="InterPro" id="IPR002514">
    <property type="entry name" value="Transposase_8"/>
</dbReference>
<evidence type="ECO:0000313" key="1">
    <source>
        <dbReference type="EMBL" id="QGY01857.1"/>
    </source>
</evidence>
<dbReference type="NCBIfam" id="NF047595">
    <property type="entry name" value="IS66_ISRel24_TnpA"/>
    <property type="match status" value="1"/>
</dbReference>
<sequence length="128" mass="13765">MSGPTISPHIVAAGTRRSWTREEKRAILAEAESTTASISSVARGHGLTRSLLFRWRREAWDEERAAALPVQPPFVPFALPAPVGLPTREQGAPGGAIEVELADGHRLRAETGADPALVRDLLAALLDR</sequence>
<dbReference type="PANTHER" id="PTHR37936:SF3">
    <property type="entry name" value="TRANSPOSASE INSC FOR INSERTION ELEMENT IS2A-RELATED"/>
    <property type="match status" value="1"/>
</dbReference>
<dbReference type="KEGG" id="mmes:MMSR116_08170"/>
<evidence type="ECO:0000313" key="2">
    <source>
        <dbReference type="Proteomes" id="UP000012488"/>
    </source>
</evidence>
<reference evidence="1 2" key="2">
    <citation type="journal article" date="2013" name="Genome Announc.">
        <title>Draft Genome Sequence of Methylobacterium mesophilicum Strain SR1.6/6, Isolated from Citrus sinensis.</title>
        <authorList>
            <person name="Marinho Almeida D."/>
            <person name="Dini-Andreote F."/>
            <person name="Camargo Neves A.A."/>
            <person name="Juca Ramos R.T."/>
            <person name="Andreote F.D."/>
            <person name="Carneiro A.R."/>
            <person name="Oliveira de Souza Lima A."/>
            <person name="Caracciolo Gomes de Sa P.H."/>
            <person name="Ribeiro Barbosa M.S."/>
            <person name="Araujo W.L."/>
            <person name="Silva A."/>
        </authorList>
    </citation>
    <scope>NUCLEOTIDE SEQUENCE [LARGE SCALE GENOMIC DNA]</scope>
    <source>
        <strain evidence="1 2">SR1.6/6</strain>
    </source>
</reference>
<name>A0A6B9FHL0_9HYPH</name>
<dbReference type="SUPFAM" id="SSF48295">
    <property type="entry name" value="TrpR-like"/>
    <property type="match status" value="1"/>
</dbReference>
<proteinExistence type="predicted"/>
<dbReference type="AlphaFoldDB" id="A0A6B9FHL0"/>
<reference evidence="1 2" key="1">
    <citation type="journal article" date="2012" name="Genet. Mol. Biol.">
        <title>Analysis of 16S rRNA and mxaF genes revealing insights into Methylobacterium niche-specific plant association.</title>
        <authorList>
            <person name="Dourado M.N."/>
            <person name="Andreote F.D."/>
            <person name="Dini-Andreote F."/>
            <person name="Conti R."/>
            <person name="Araujo J.M."/>
            <person name="Araujo W.L."/>
        </authorList>
    </citation>
    <scope>NUCLEOTIDE SEQUENCE [LARGE SCALE GENOMIC DNA]</scope>
    <source>
        <strain evidence="1 2">SR1.6/6</strain>
    </source>
</reference>
<organism evidence="1 2">
    <name type="scientific">Methylobacterium mesophilicum SR1.6/6</name>
    <dbReference type="NCBI Taxonomy" id="908290"/>
    <lineage>
        <taxon>Bacteria</taxon>
        <taxon>Pseudomonadati</taxon>
        <taxon>Pseudomonadota</taxon>
        <taxon>Alphaproteobacteria</taxon>
        <taxon>Hyphomicrobiales</taxon>
        <taxon>Methylobacteriaceae</taxon>
        <taxon>Methylobacterium</taxon>
    </lineage>
</organism>
<protein>
    <submittedName>
        <fullName evidence="1">Transposase</fullName>
    </submittedName>
</protein>
<dbReference type="EMBL" id="CP043538">
    <property type="protein sequence ID" value="QGY01857.1"/>
    <property type="molecule type" value="Genomic_DNA"/>
</dbReference>
<dbReference type="PANTHER" id="PTHR37936">
    <property type="entry name" value="TRANSPOSASE INSC FOR INSERTION ELEMENT IS2A-RELATED"/>
    <property type="match status" value="1"/>
</dbReference>
<dbReference type="GO" id="GO:0004803">
    <property type="term" value="F:transposase activity"/>
    <property type="evidence" value="ECO:0007669"/>
    <property type="project" value="InterPro"/>
</dbReference>
<accession>A0A6B9FHL0</accession>
<dbReference type="RefSeq" id="WP_010685695.1">
    <property type="nucleotide sequence ID" value="NZ_CP043538.1"/>
</dbReference>
<gene>
    <name evidence="1" type="ORF">MMSR116_08170</name>
</gene>
<dbReference type="InterPro" id="IPR010921">
    <property type="entry name" value="Trp_repressor/repl_initiator"/>
</dbReference>
<dbReference type="Proteomes" id="UP000012488">
    <property type="component" value="Chromosome"/>
</dbReference>
<dbReference type="Pfam" id="PF01527">
    <property type="entry name" value="HTH_Tnp_1"/>
    <property type="match status" value="1"/>
</dbReference>